<dbReference type="PANTHER" id="PTHR35038">
    <property type="entry name" value="DISSIMILATORY SULFITE REDUCTASE SIRA"/>
    <property type="match status" value="1"/>
</dbReference>
<name>A0A7G9Y8V7_9EURY</name>
<keyword evidence="1" id="KW-0732">Signal</keyword>
<dbReference type="SUPFAM" id="SSF48695">
    <property type="entry name" value="Multiheme cytochromes"/>
    <property type="match status" value="2"/>
</dbReference>
<gene>
    <name evidence="6" type="ORF">JIFFFGFP_00005</name>
    <name evidence="5" type="ORF">KHKAIIHB_00005</name>
</gene>
<reference evidence="5" key="1">
    <citation type="submission" date="2020-06" db="EMBL/GenBank/DDBJ databases">
        <title>Unique genomic features of the anaerobic methanotrophic archaea.</title>
        <authorList>
            <person name="Chadwick G.L."/>
            <person name="Skennerton C.T."/>
            <person name="Laso-Perez R."/>
            <person name="Leu A.O."/>
            <person name="Speth D.R."/>
            <person name="Yu H."/>
            <person name="Morgan-Lang C."/>
            <person name="Hatzenpichler R."/>
            <person name="Goudeau D."/>
            <person name="Malmstrom R."/>
            <person name="Brazelton W.J."/>
            <person name="Woyke T."/>
            <person name="Hallam S.J."/>
            <person name="Tyson G.W."/>
            <person name="Wegener G."/>
            <person name="Boetius A."/>
            <person name="Orphan V."/>
        </authorList>
    </citation>
    <scope>NUCLEOTIDE SEQUENCE</scope>
</reference>
<dbReference type="InterPro" id="IPR051829">
    <property type="entry name" value="Multiheme_Cytochr_ET"/>
</dbReference>
<dbReference type="InterPro" id="IPR024673">
    <property type="entry name" value="Octahem_Cyt_c"/>
</dbReference>
<dbReference type="InterPro" id="IPR006457">
    <property type="entry name" value="S_layer-rel_Mac"/>
</dbReference>
<dbReference type="InterPro" id="IPR054337">
    <property type="entry name" value="Mtrc-MtrF-like_dom_II/IV"/>
</dbReference>
<sequence length="1273" mass="140779">MKNTKTTPHIDYIRRVSEATVILLFCLFAASTASASPASEGMHASGTFTHSFISEYNGAETCLTCHRQAGNDVATSIHNTWMGTATNVVGKEGTETGKLMSVNNFYGAITSNEALCGKCHAGFGLPDDDLSVEKIDCLICHAPNYNKTATGPEPSIDVLAAVRGMVKSPTREMCLRCHATAGGGDNNKRGDLELAMGASSVSRDLDVHLSTEMKCQDCHTFEDHHVSGRGMDLRVDDTTTVVSCDDVKCHGSEPHQENSTKGWVYNLHTNRLYCTACHITSYGKEQSVEMSRDWSNRSLGENGKYNEYIVREDDPAPIHVWWNRKSEIMDLTDPAVLDDGVVVMAKPVGELNDPASRIYAARLHLGRQPWNNTSTYMLPFKVMTVRTTDDMIQAILEATGEIYDNVSYVNTVRYMGLFHGVSPKEDALTCSDCHDDHKLNFEALGYDVEKDASGNLISATKPGGTVNLATISGTDCVSCHSIGGILPEKLQIDVQAMNMSDAIHYDLNRGAEDELDPNNVRCWACHGDGDGSEAAQPAGHPENYDNPKNCSGGDCHSINQSIFNEPMVYEHFMYADKLDNSGNVLPTANISTVGSCDRCHINSVMETRDTTIPSSDISLVSHYGSTYELMAYPDFTMTDCVYCHEGHYKEDWGEGISGDWGDYISEEWGDAIDPMDQETDMIEDEGDEYSKTMFAGDLWELRNGYIFKVTSVDLEGDNAHVQLSRGGELLEEEIVHTDYPYEYEREITDEDGKTFNQTDVHLNMTGIMRSEGGMVAIFEGQTIKRIHKETENSACYACHMEGYTRNNRYTLVDRRSDLTYYTKMLVDFDYYGDNVSKTLATGEEWDLGDGFTLTAKQIDIDGDLARIELARDGVAVENDIDVVRTGEMFYYEDDFHATSVYYDDEFHAINDSHTFHDLRIFSANLSSVFRSEDNNLMVLRDVRLISPDISVVDIEDMEEDTGFRLDGYNISWIRVGEDFGGREPFTLHEAPLHNGRATNFADCVNCHDLGSGMDIKRVDAITSQLGAHVRLNCNASSETALSDPIDKACWACHGIGIEPDVHPDKKPKECVDCHVNGILYGATDLSDEAHGQAEGCNRCHAADYPGTHVITVFKPNKPNIVGLNVIPEVAMSGQLVNVSATAVAGWNMLVEAMEYFIGEEGPSGTGTAVVPVDGAFDEQTEEFEFTINTTGLEPGDRAMYVHAMERGKWGPMNRAVFAIELPEIEFMELESPKPAMAVKPGRHLDLPMINAVTVIIIGIGAWFLLTLRRKRGL</sequence>
<dbReference type="Pfam" id="PF22113">
    <property type="entry name" value="Mtrc-MtrF_II-IV_dom"/>
    <property type="match status" value="1"/>
</dbReference>
<feature type="transmembrane region" description="Helical" evidence="2">
    <location>
        <begin position="1248"/>
        <end position="1267"/>
    </location>
</feature>
<feature type="domain" description="S-layer family duplication" evidence="3">
    <location>
        <begin position="834"/>
        <end position="956"/>
    </location>
</feature>
<dbReference type="EMBL" id="MT631156">
    <property type="protein sequence ID" value="QNO45841.1"/>
    <property type="molecule type" value="Genomic_DNA"/>
</dbReference>
<organism evidence="5">
    <name type="scientific">Candidatus Methanogaster sp. ANME-2c ERB4</name>
    <dbReference type="NCBI Taxonomy" id="2759911"/>
    <lineage>
        <taxon>Archaea</taxon>
        <taxon>Methanobacteriati</taxon>
        <taxon>Methanobacteriota</taxon>
        <taxon>Stenosarchaea group</taxon>
        <taxon>Methanomicrobia</taxon>
        <taxon>Methanosarcinales</taxon>
        <taxon>ANME-2 cluster</taxon>
        <taxon>Candidatus Methanogasteraceae</taxon>
        <taxon>Candidatus Methanogaster</taxon>
    </lineage>
</organism>
<keyword evidence="2" id="KW-1133">Transmembrane helix</keyword>
<dbReference type="InterPro" id="IPR036280">
    <property type="entry name" value="Multihaem_cyt_sf"/>
</dbReference>
<evidence type="ECO:0000313" key="6">
    <source>
        <dbReference type="EMBL" id="QNO45841.1"/>
    </source>
</evidence>
<evidence type="ECO:0000256" key="2">
    <source>
        <dbReference type="SAM" id="Phobius"/>
    </source>
</evidence>
<evidence type="ECO:0000259" key="4">
    <source>
        <dbReference type="Pfam" id="PF22113"/>
    </source>
</evidence>
<proteinExistence type="predicted"/>
<evidence type="ECO:0000259" key="3">
    <source>
        <dbReference type="Pfam" id="PF07752"/>
    </source>
</evidence>
<dbReference type="EMBL" id="MT630972">
    <property type="protein sequence ID" value="QNO44441.1"/>
    <property type="molecule type" value="Genomic_DNA"/>
</dbReference>
<dbReference type="Pfam" id="PF11783">
    <property type="entry name" value="Cytochrome_cB"/>
    <property type="match status" value="1"/>
</dbReference>
<feature type="domain" description="Outer membrane cytochrome MtrC/MtrF-like" evidence="4">
    <location>
        <begin position="54"/>
        <end position="222"/>
    </location>
</feature>
<keyword evidence="2" id="KW-0472">Membrane</keyword>
<protein>
    <recommendedName>
        <fullName evidence="7">Cytochrome c7-like domain-containing protein</fullName>
    </recommendedName>
</protein>
<dbReference type="Gene3D" id="1.10.1130.10">
    <property type="entry name" value="Flavocytochrome C3, Chain A"/>
    <property type="match status" value="1"/>
</dbReference>
<evidence type="ECO:0000313" key="5">
    <source>
        <dbReference type="EMBL" id="QNO44441.1"/>
    </source>
</evidence>
<dbReference type="AlphaFoldDB" id="A0A7G9Y8V7"/>
<keyword evidence="2" id="KW-0812">Transmembrane</keyword>
<dbReference type="Gene3D" id="2.60.98.40">
    <property type="match status" value="2"/>
</dbReference>
<accession>A0A7G9Y8V7</accession>
<dbReference type="Pfam" id="PF07752">
    <property type="entry name" value="S-layer"/>
    <property type="match status" value="2"/>
</dbReference>
<evidence type="ECO:0000256" key="1">
    <source>
        <dbReference type="ARBA" id="ARBA00022729"/>
    </source>
</evidence>
<evidence type="ECO:0008006" key="7">
    <source>
        <dbReference type="Google" id="ProtNLM"/>
    </source>
</evidence>
<feature type="domain" description="S-layer family duplication" evidence="3">
    <location>
        <begin position="687"/>
        <end position="752"/>
    </location>
</feature>